<dbReference type="EMBL" id="GBRH01159351">
    <property type="protein sequence ID" value="JAE38545.1"/>
    <property type="molecule type" value="Transcribed_RNA"/>
</dbReference>
<evidence type="ECO:0000313" key="2">
    <source>
        <dbReference type="EMBL" id="JAE38545.1"/>
    </source>
</evidence>
<accession>A0A0A9HN26</accession>
<organism evidence="2">
    <name type="scientific">Arundo donax</name>
    <name type="common">Giant reed</name>
    <name type="synonym">Donax arundinaceus</name>
    <dbReference type="NCBI Taxonomy" id="35708"/>
    <lineage>
        <taxon>Eukaryota</taxon>
        <taxon>Viridiplantae</taxon>
        <taxon>Streptophyta</taxon>
        <taxon>Embryophyta</taxon>
        <taxon>Tracheophyta</taxon>
        <taxon>Spermatophyta</taxon>
        <taxon>Magnoliopsida</taxon>
        <taxon>Liliopsida</taxon>
        <taxon>Poales</taxon>
        <taxon>Poaceae</taxon>
        <taxon>PACMAD clade</taxon>
        <taxon>Arundinoideae</taxon>
        <taxon>Arundineae</taxon>
        <taxon>Arundo</taxon>
    </lineage>
</organism>
<feature type="region of interest" description="Disordered" evidence="1">
    <location>
        <begin position="17"/>
        <end position="53"/>
    </location>
</feature>
<sequence>MTTASRMSPYVSKCCRSPSDGVSHASPPTNTFVSVVSPNRDRYGRGPPAGDDDDAAAITRAGLAPQPKQERKEMELAVHAPGLLAIYWCARCSLALRLRRGTPPCGLCAWLFLAAGESASI</sequence>
<feature type="compositionally biased region" description="Polar residues" evidence="1">
    <location>
        <begin position="26"/>
        <end position="37"/>
    </location>
</feature>
<dbReference type="AlphaFoldDB" id="A0A0A9HN26"/>
<reference evidence="2" key="1">
    <citation type="submission" date="2014-09" db="EMBL/GenBank/DDBJ databases">
        <authorList>
            <person name="Magalhaes I.L.F."/>
            <person name="Oliveira U."/>
            <person name="Santos F.R."/>
            <person name="Vidigal T.H.D.A."/>
            <person name="Brescovit A.D."/>
            <person name="Santos A.J."/>
        </authorList>
    </citation>
    <scope>NUCLEOTIDE SEQUENCE</scope>
    <source>
        <tissue evidence="2">Shoot tissue taken approximately 20 cm above the soil surface</tissue>
    </source>
</reference>
<reference evidence="2" key="2">
    <citation type="journal article" date="2015" name="Data Brief">
        <title>Shoot transcriptome of the giant reed, Arundo donax.</title>
        <authorList>
            <person name="Barrero R.A."/>
            <person name="Guerrero F.D."/>
            <person name="Moolhuijzen P."/>
            <person name="Goolsby J.A."/>
            <person name="Tidwell J."/>
            <person name="Bellgard S.E."/>
            <person name="Bellgard M.I."/>
        </authorList>
    </citation>
    <scope>NUCLEOTIDE SEQUENCE</scope>
    <source>
        <tissue evidence="2">Shoot tissue taken approximately 20 cm above the soil surface</tissue>
    </source>
</reference>
<name>A0A0A9HN26_ARUDO</name>
<evidence type="ECO:0000256" key="1">
    <source>
        <dbReference type="SAM" id="MobiDB-lite"/>
    </source>
</evidence>
<proteinExistence type="predicted"/>
<protein>
    <submittedName>
        <fullName evidence="2">Uncharacterized protein</fullName>
    </submittedName>
</protein>